<keyword evidence="6 8" id="KW-0472">Membrane</keyword>
<dbReference type="GO" id="GO:0045436">
    <property type="term" value="F:lycopene beta cyclase activity"/>
    <property type="evidence" value="ECO:0007669"/>
    <property type="project" value="UniProtKB-ARBA"/>
</dbReference>
<comment type="subcellular location">
    <subcellularLocation>
        <location evidence="1">Membrane</location>
        <topology evidence="1">Multi-pass membrane protein</topology>
    </subcellularLocation>
</comment>
<evidence type="ECO:0000259" key="9">
    <source>
        <dbReference type="Pfam" id="PF18916"/>
    </source>
</evidence>
<evidence type="ECO:0000256" key="8">
    <source>
        <dbReference type="SAM" id="Phobius"/>
    </source>
</evidence>
<gene>
    <name evidence="10" type="ORF">HSEST_0512</name>
</gene>
<dbReference type="EMBL" id="CP064791">
    <property type="protein sequence ID" value="QSG14059.1"/>
    <property type="molecule type" value="Genomic_DNA"/>
</dbReference>
<organism evidence="10 11">
    <name type="scientific">Halapricum desulfuricans</name>
    <dbReference type="NCBI Taxonomy" id="2841257"/>
    <lineage>
        <taxon>Archaea</taxon>
        <taxon>Methanobacteriati</taxon>
        <taxon>Methanobacteriota</taxon>
        <taxon>Stenosarchaea group</taxon>
        <taxon>Halobacteria</taxon>
        <taxon>Halobacteriales</taxon>
        <taxon>Haloarculaceae</taxon>
        <taxon>Halapricum</taxon>
    </lineage>
</organism>
<evidence type="ECO:0000256" key="1">
    <source>
        <dbReference type="ARBA" id="ARBA00004141"/>
    </source>
</evidence>
<keyword evidence="11" id="KW-1185">Reference proteome</keyword>
<sequence length="244" mass="26727">MADLTYVGFHAVFVAPPLLVLASVTASTRDETRSVVRAIPTVAILVLALAYTTPWDNYLIHRGVWWYGDGTVAGRIWLAPLEEYLFVLLQPIVTALWLGLISKAFREPRGTVAMTVRDRIGGVVAALSVGALGVAMLTHAATFYMGAILSWAAPVLALQWAVGWRQLLARWRLLVVGVAAPALYFAVADRIAIEYGIWTIAGEYTTGLTIGGLPIEEGLFFLVTTLFVVQGLVLYPWVIDRWRA</sequence>
<evidence type="ECO:0000256" key="7">
    <source>
        <dbReference type="ARBA" id="ARBA00023235"/>
    </source>
</evidence>
<dbReference type="GeneID" id="68857150"/>
<feature type="domain" description="Lycopene cyclase" evidence="9">
    <location>
        <begin position="31"/>
        <end position="92"/>
    </location>
</feature>
<feature type="transmembrane region" description="Helical" evidence="8">
    <location>
        <begin position="174"/>
        <end position="198"/>
    </location>
</feature>
<dbReference type="InterPro" id="IPR017825">
    <property type="entry name" value="Lycopene_cyclase_dom"/>
</dbReference>
<comment type="pathway">
    <text evidence="2">Carotenoid biosynthesis.</text>
</comment>
<feature type="transmembrane region" description="Helical" evidence="8">
    <location>
        <begin position="34"/>
        <end position="52"/>
    </location>
</feature>
<evidence type="ECO:0000313" key="11">
    <source>
        <dbReference type="Proteomes" id="UP000663292"/>
    </source>
</evidence>
<dbReference type="GO" id="GO:0016872">
    <property type="term" value="F:intramolecular lyase activity"/>
    <property type="evidence" value="ECO:0007669"/>
    <property type="project" value="InterPro"/>
</dbReference>
<dbReference type="AlphaFoldDB" id="A0A897NTH0"/>
<evidence type="ECO:0000256" key="6">
    <source>
        <dbReference type="ARBA" id="ARBA00023136"/>
    </source>
</evidence>
<feature type="transmembrane region" description="Helical" evidence="8">
    <location>
        <begin position="120"/>
        <end position="137"/>
    </location>
</feature>
<evidence type="ECO:0000256" key="5">
    <source>
        <dbReference type="ARBA" id="ARBA00022989"/>
    </source>
</evidence>
<keyword evidence="7" id="KW-0413">Isomerase</keyword>
<proteinExistence type="predicted"/>
<feature type="transmembrane region" description="Helical" evidence="8">
    <location>
        <begin position="143"/>
        <end position="162"/>
    </location>
</feature>
<dbReference type="Pfam" id="PF18916">
    <property type="entry name" value="Lycopene_cyc"/>
    <property type="match status" value="2"/>
</dbReference>
<name>A0A897NTH0_9EURY</name>
<protein>
    <submittedName>
        <fullName evidence="10">Lycopene cyclase family protein</fullName>
    </submittedName>
</protein>
<evidence type="ECO:0000256" key="2">
    <source>
        <dbReference type="ARBA" id="ARBA00004829"/>
    </source>
</evidence>
<dbReference type="NCBIfam" id="TIGR03462">
    <property type="entry name" value="CarR_dom_SF"/>
    <property type="match status" value="2"/>
</dbReference>
<evidence type="ECO:0000313" key="10">
    <source>
        <dbReference type="EMBL" id="QSG14059.1"/>
    </source>
</evidence>
<evidence type="ECO:0000256" key="4">
    <source>
        <dbReference type="ARBA" id="ARBA00022746"/>
    </source>
</evidence>
<dbReference type="Proteomes" id="UP000663292">
    <property type="component" value="Chromosome"/>
</dbReference>
<reference evidence="10 11" key="1">
    <citation type="submission" date="2020-11" db="EMBL/GenBank/DDBJ databases">
        <title>Carbohydrate-dependent, anaerobic sulfur respiration: A novel catabolism in halophilic archaea.</title>
        <authorList>
            <person name="Sorokin D.Y."/>
            <person name="Messina E."/>
            <person name="Smedile F."/>
            <person name="La Cono V."/>
            <person name="Hallsworth J.E."/>
            <person name="Yakimov M.M."/>
        </authorList>
    </citation>
    <scope>NUCLEOTIDE SEQUENCE [LARGE SCALE GENOMIC DNA]</scope>
    <source>
        <strain evidence="10 11">HSR-Est</strain>
    </source>
</reference>
<dbReference type="GO" id="GO:0016020">
    <property type="term" value="C:membrane"/>
    <property type="evidence" value="ECO:0007669"/>
    <property type="project" value="UniProtKB-SubCell"/>
</dbReference>
<dbReference type="RefSeq" id="WP_229122004.1">
    <property type="nucleotide sequence ID" value="NZ_CP064791.1"/>
</dbReference>
<keyword evidence="5 8" id="KW-1133">Transmembrane helix</keyword>
<feature type="transmembrane region" description="Helical" evidence="8">
    <location>
        <begin position="84"/>
        <end position="100"/>
    </location>
</feature>
<accession>A0A897NTH0</accession>
<evidence type="ECO:0000256" key="3">
    <source>
        <dbReference type="ARBA" id="ARBA00022692"/>
    </source>
</evidence>
<keyword evidence="3 8" id="KW-0812">Transmembrane</keyword>
<feature type="transmembrane region" description="Helical" evidence="8">
    <location>
        <begin position="6"/>
        <end position="27"/>
    </location>
</feature>
<feature type="transmembrane region" description="Helical" evidence="8">
    <location>
        <begin position="218"/>
        <end position="238"/>
    </location>
</feature>
<keyword evidence="4" id="KW-0125">Carotenoid biosynthesis</keyword>
<feature type="domain" description="Lycopene cyclase" evidence="9">
    <location>
        <begin position="150"/>
        <end position="229"/>
    </location>
</feature>
<dbReference type="GO" id="GO:0016117">
    <property type="term" value="P:carotenoid biosynthetic process"/>
    <property type="evidence" value="ECO:0007669"/>
    <property type="project" value="UniProtKB-KW"/>
</dbReference>